<dbReference type="EMBL" id="JAVLSF010000030">
    <property type="protein sequence ID" value="MDR9776877.1"/>
    <property type="molecule type" value="Genomic_DNA"/>
</dbReference>
<gene>
    <name evidence="1" type="ORF">RJJ65_30330</name>
</gene>
<evidence type="ECO:0000313" key="2">
    <source>
        <dbReference type="Proteomes" id="UP001268610"/>
    </source>
</evidence>
<comment type="caution">
    <text evidence="1">The sequence shown here is derived from an EMBL/GenBank/DDBJ whole genome shotgun (WGS) entry which is preliminary data.</text>
</comment>
<accession>A0AAJ2H0I6</accession>
<name>A0AAJ2H0I6_9HYPH</name>
<protein>
    <submittedName>
        <fullName evidence="1">Uncharacterized protein</fullName>
    </submittedName>
</protein>
<proteinExistence type="predicted"/>
<evidence type="ECO:0000313" key="1">
    <source>
        <dbReference type="EMBL" id="MDR9776877.1"/>
    </source>
</evidence>
<sequence length="51" mass="5979">MVRTRRRQDERNIELPKLRRYGAHSCPAEMDVEDGDVRELLLQQIESVLVG</sequence>
<reference evidence="1" key="1">
    <citation type="submission" date="2023-04" db="EMBL/GenBank/DDBJ databases">
        <title>Genomic characterization of faba bean (Vicia faba) microsymbionts in Mexican soils.</title>
        <authorList>
            <person name="Rivera Orduna F.N."/>
            <person name="Guevara-Luna J."/>
            <person name="Yan J."/>
            <person name="Arroyo-Herrera I."/>
            <person name="Li Y."/>
            <person name="Vasquez-Murrieta M.S."/>
            <person name="Wang E.T."/>
        </authorList>
    </citation>
    <scope>NUCLEOTIDE SEQUENCE</scope>
    <source>
        <strain evidence="1">CH26</strain>
    </source>
</reference>
<dbReference type="AlphaFoldDB" id="A0AAJ2H0I6"/>
<dbReference type="Proteomes" id="UP001268610">
    <property type="component" value="Unassembled WGS sequence"/>
</dbReference>
<organism evidence="1 2">
    <name type="scientific">Rhizobium hidalgonense</name>
    <dbReference type="NCBI Taxonomy" id="1538159"/>
    <lineage>
        <taxon>Bacteria</taxon>
        <taxon>Pseudomonadati</taxon>
        <taxon>Pseudomonadota</taxon>
        <taxon>Alphaproteobacteria</taxon>
        <taxon>Hyphomicrobiales</taxon>
        <taxon>Rhizobiaceae</taxon>
        <taxon>Rhizobium/Agrobacterium group</taxon>
        <taxon>Rhizobium</taxon>
    </lineage>
</organism>